<comment type="caution">
    <text evidence="3">The sequence shown here is derived from an EMBL/GenBank/DDBJ whole genome shotgun (WGS) entry which is preliminary data.</text>
</comment>
<reference evidence="3" key="1">
    <citation type="submission" date="2023-03" db="EMBL/GenBank/DDBJ databases">
        <title>Massive genome expansion in bonnet fungi (Mycena s.s.) driven by repeated elements and novel gene families across ecological guilds.</title>
        <authorList>
            <consortium name="Lawrence Berkeley National Laboratory"/>
            <person name="Harder C.B."/>
            <person name="Miyauchi S."/>
            <person name="Viragh M."/>
            <person name="Kuo A."/>
            <person name="Thoen E."/>
            <person name="Andreopoulos B."/>
            <person name="Lu D."/>
            <person name="Skrede I."/>
            <person name="Drula E."/>
            <person name="Henrissat B."/>
            <person name="Morin E."/>
            <person name="Kohler A."/>
            <person name="Barry K."/>
            <person name="LaButti K."/>
            <person name="Morin E."/>
            <person name="Salamov A."/>
            <person name="Lipzen A."/>
            <person name="Mereny Z."/>
            <person name="Hegedus B."/>
            <person name="Baldrian P."/>
            <person name="Stursova M."/>
            <person name="Weitz H."/>
            <person name="Taylor A."/>
            <person name="Grigoriev I.V."/>
            <person name="Nagy L.G."/>
            <person name="Martin F."/>
            <person name="Kauserud H."/>
        </authorList>
    </citation>
    <scope>NUCLEOTIDE SEQUENCE</scope>
    <source>
        <strain evidence="3">CBHHK067</strain>
    </source>
</reference>
<evidence type="ECO:0000256" key="2">
    <source>
        <dbReference type="SAM" id="MobiDB-lite"/>
    </source>
</evidence>
<feature type="coiled-coil region" evidence="1">
    <location>
        <begin position="283"/>
        <end position="317"/>
    </location>
</feature>
<protein>
    <submittedName>
        <fullName evidence="3">Uncharacterized protein</fullName>
    </submittedName>
</protein>
<evidence type="ECO:0000313" key="3">
    <source>
        <dbReference type="EMBL" id="KAJ7697392.1"/>
    </source>
</evidence>
<sequence length="452" mass="49417">MSTTPFVYNWGLPGINIPAPLTRDGYGPSAVPIQWSRLKFSPIGLYDLRRRQGVLRREPGVFQQFRQRFITSDIAWFAAGASTDGRHIPGHNSFFPEFDALRHSLPTGRIGSAARKDLNDQLETAVFDLATCWDRTFGGSTIIMHISGTTVPNTPSQPQFLRCSAYIPPSFLADNPASHGPIAKIVQTFIESVGIPTVQQWRNNANHRGWSLTQSGPGVHPNAASSVLIPAPSPPDSAHYKFNGRPFGVLDDLLATMAPALGPVIIPDDDDDDDEYDDTTMDLIAAVERLGYAEARVRELEEQEEILVSQVAALEVALEKSCQSLRVALGNSVSSTPTTPLRSQPLMQPSASRRPPPYSPSTNRTSRIAPVASSSHLVSPVASSSRRMAEPRSPTEPSGLESFIRAHDLQESAIAIRWMMHSFHPAKWQAELLELDISGSLASELLDVLSEN</sequence>
<evidence type="ECO:0000313" key="4">
    <source>
        <dbReference type="Proteomes" id="UP001221757"/>
    </source>
</evidence>
<dbReference type="AlphaFoldDB" id="A0AAD7GM46"/>
<feature type="region of interest" description="Disordered" evidence="2">
    <location>
        <begin position="331"/>
        <end position="400"/>
    </location>
</feature>
<dbReference type="Proteomes" id="UP001221757">
    <property type="component" value="Unassembled WGS sequence"/>
</dbReference>
<feature type="compositionally biased region" description="Low complexity" evidence="2">
    <location>
        <begin position="360"/>
        <end position="385"/>
    </location>
</feature>
<gene>
    <name evidence="3" type="ORF">B0H17DRAFT_1197452</name>
</gene>
<keyword evidence="1" id="KW-0175">Coiled coil</keyword>
<proteinExistence type="predicted"/>
<keyword evidence="4" id="KW-1185">Reference proteome</keyword>
<organism evidence="3 4">
    <name type="scientific">Mycena rosella</name>
    <name type="common">Pink bonnet</name>
    <name type="synonym">Agaricus rosellus</name>
    <dbReference type="NCBI Taxonomy" id="1033263"/>
    <lineage>
        <taxon>Eukaryota</taxon>
        <taxon>Fungi</taxon>
        <taxon>Dikarya</taxon>
        <taxon>Basidiomycota</taxon>
        <taxon>Agaricomycotina</taxon>
        <taxon>Agaricomycetes</taxon>
        <taxon>Agaricomycetidae</taxon>
        <taxon>Agaricales</taxon>
        <taxon>Marasmiineae</taxon>
        <taxon>Mycenaceae</taxon>
        <taxon>Mycena</taxon>
    </lineage>
</organism>
<dbReference type="EMBL" id="JARKIE010000030">
    <property type="protein sequence ID" value="KAJ7697392.1"/>
    <property type="molecule type" value="Genomic_DNA"/>
</dbReference>
<feature type="compositionally biased region" description="Polar residues" evidence="2">
    <location>
        <begin position="331"/>
        <end position="347"/>
    </location>
</feature>
<name>A0AAD7GM46_MYCRO</name>
<accession>A0AAD7GM46</accession>
<evidence type="ECO:0000256" key="1">
    <source>
        <dbReference type="SAM" id="Coils"/>
    </source>
</evidence>